<protein>
    <submittedName>
        <fullName evidence="2">Uncharacterized protein</fullName>
    </submittedName>
</protein>
<dbReference type="EMBL" id="JACEON010000002">
    <property type="protein sequence ID" value="MBA4610512.1"/>
    <property type="molecule type" value="Genomic_DNA"/>
</dbReference>
<feature type="transmembrane region" description="Helical" evidence="1">
    <location>
        <begin position="12"/>
        <end position="31"/>
    </location>
</feature>
<evidence type="ECO:0000256" key="1">
    <source>
        <dbReference type="SAM" id="Phobius"/>
    </source>
</evidence>
<evidence type="ECO:0000313" key="2">
    <source>
        <dbReference type="EMBL" id="MBA4610512.1"/>
    </source>
</evidence>
<dbReference type="Proteomes" id="UP000559404">
    <property type="component" value="Unassembled WGS sequence"/>
</dbReference>
<name>A0A838XK75_9HYPH</name>
<gene>
    <name evidence="2" type="ORF">H1W37_02505</name>
</gene>
<feature type="transmembrane region" description="Helical" evidence="1">
    <location>
        <begin position="43"/>
        <end position="66"/>
    </location>
</feature>
<organism evidence="2 3">
    <name type="scientific">Stappia taiwanensis</name>
    <dbReference type="NCBI Taxonomy" id="992267"/>
    <lineage>
        <taxon>Bacteria</taxon>
        <taxon>Pseudomonadati</taxon>
        <taxon>Pseudomonadota</taxon>
        <taxon>Alphaproteobacteria</taxon>
        <taxon>Hyphomicrobiales</taxon>
        <taxon>Stappiaceae</taxon>
        <taxon>Stappia</taxon>
    </lineage>
</organism>
<evidence type="ECO:0000313" key="3">
    <source>
        <dbReference type="Proteomes" id="UP000559404"/>
    </source>
</evidence>
<keyword evidence="1" id="KW-0472">Membrane</keyword>
<feature type="transmembrane region" description="Helical" evidence="1">
    <location>
        <begin position="78"/>
        <end position="100"/>
    </location>
</feature>
<reference evidence="2 3" key="2">
    <citation type="submission" date="2020-08" db="EMBL/GenBank/DDBJ databases">
        <title>Stappia taiwanensis sp. nov., isolated from a coastal thermal spring.</title>
        <authorList>
            <person name="Kampfer P."/>
        </authorList>
    </citation>
    <scope>NUCLEOTIDE SEQUENCE [LARGE SCALE GENOMIC DNA]</scope>
    <source>
        <strain evidence="2 3">DSM 23284</strain>
    </source>
</reference>
<dbReference type="AlphaFoldDB" id="A0A838XK75"/>
<proteinExistence type="predicted"/>
<sequence>MATRIDRTVRPFLFALVWTLIIAGLAAALTLGREEALSGRSLAVIAVYATGSFTGGLISWGIARLVTLRRPHRSARFAAMLICLTVTTAGFSAFLFYLQLRAYYAAWHAHDFSYRMIWEQLFTGATTAYIFGVMGARRLLPFAIVPLLAASWYFARIEPRRRVC</sequence>
<feature type="transmembrane region" description="Helical" evidence="1">
    <location>
        <begin position="139"/>
        <end position="155"/>
    </location>
</feature>
<keyword evidence="3" id="KW-1185">Reference proteome</keyword>
<keyword evidence="1" id="KW-0812">Transmembrane</keyword>
<keyword evidence="1" id="KW-1133">Transmembrane helix</keyword>
<accession>A0A838XK75</accession>
<comment type="caution">
    <text evidence="2">The sequence shown here is derived from an EMBL/GenBank/DDBJ whole genome shotgun (WGS) entry which is preliminary data.</text>
</comment>
<dbReference type="RefSeq" id="WP_181758711.1">
    <property type="nucleotide sequence ID" value="NZ_BMCR01000002.1"/>
</dbReference>
<reference evidence="2 3" key="1">
    <citation type="submission" date="2020-07" db="EMBL/GenBank/DDBJ databases">
        <authorList>
            <person name="Li M."/>
        </authorList>
    </citation>
    <scope>NUCLEOTIDE SEQUENCE [LARGE SCALE GENOMIC DNA]</scope>
    <source>
        <strain evidence="2 3">DSM 23284</strain>
    </source>
</reference>